<dbReference type="GO" id="GO:0008168">
    <property type="term" value="F:methyltransferase activity"/>
    <property type="evidence" value="ECO:0007669"/>
    <property type="project" value="UniProtKB-KW"/>
</dbReference>
<reference evidence="7" key="1">
    <citation type="journal article" date="2019" name="Int. J. Syst. Evol. Microbiol.">
        <title>The Global Catalogue of Microorganisms (GCM) 10K type strain sequencing project: providing services to taxonomists for standard genome sequencing and annotation.</title>
        <authorList>
            <consortium name="The Broad Institute Genomics Platform"/>
            <consortium name="The Broad Institute Genome Sequencing Center for Infectious Disease"/>
            <person name="Wu L."/>
            <person name="Ma J."/>
        </authorList>
    </citation>
    <scope>NUCLEOTIDE SEQUENCE [LARGE SCALE GENOMIC DNA]</scope>
    <source>
        <strain evidence="7">CCM 7855</strain>
    </source>
</reference>
<evidence type="ECO:0000256" key="2">
    <source>
        <dbReference type="ARBA" id="ARBA00022603"/>
    </source>
</evidence>
<dbReference type="InterPro" id="IPR002052">
    <property type="entry name" value="DNA_methylase_N6_adenine_CS"/>
</dbReference>
<dbReference type="PANTHER" id="PTHR45875:SF1">
    <property type="entry name" value="METHYLTRANSFERASE N6AMT1"/>
    <property type="match status" value="1"/>
</dbReference>
<name>A0ABQ1UHS5_9NOCA</name>
<evidence type="ECO:0000313" key="7">
    <source>
        <dbReference type="Proteomes" id="UP000632454"/>
    </source>
</evidence>
<dbReference type="Pfam" id="PF05175">
    <property type="entry name" value="MTS"/>
    <property type="match status" value="1"/>
</dbReference>
<dbReference type="InterPro" id="IPR052190">
    <property type="entry name" value="Euk-Arch_PrmC-MTase"/>
</dbReference>
<sequence>MTLSASPISSDITTSDKVYAPQEDSFLLIEQMTTLPGGLVGKTVLDFCTGSGVVAIAAASSGADAVTAVDLCPDAAQCAHDNAVAAGLDIDVVVGSFAEALAAGPYDVVVSNPPYVPAPAIQDQSIRLTGPTQAWDASVDGRLVLDPLCAAAPDLLFTNGTLLIVQSEYSGTRQTVDALRRVGLHVDVIAEQRVEFGPVMKSRATWMWEQGLMDEGCHEETLVVIMATKR</sequence>
<accession>A0ABQ1UHS5</accession>
<dbReference type="InterPro" id="IPR007848">
    <property type="entry name" value="Small_mtfrase_dom"/>
</dbReference>
<dbReference type="InterPro" id="IPR029063">
    <property type="entry name" value="SAM-dependent_MTases_sf"/>
</dbReference>
<evidence type="ECO:0000256" key="4">
    <source>
        <dbReference type="ARBA" id="ARBA00022691"/>
    </source>
</evidence>
<evidence type="ECO:0000259" key="5">
    <source>
        <dbReference type="Pfam" id="PF05175"/>
    </source>
</evidence>
<dbReference type="PROSITE" id="PS00092">
    <property type="entry name" value="N6_MTASE"/>
    <property type="match status" value="1"/>
</dbReference>
<comment type="caution">
    <text evidence="6">The sequence shown here is derived from an EMBL/GenBank/DDBJ whole genome shotgun (WGS) entry which is preliminary data.</text>
</comment>
<evidence type="ECO:0000256" key="3">
    <source>
        <dbReference type="ARBA" id="ARBA00022679"/>
    </source>
</evidence>
<protein>
    <submittedName>
        <fullName evidence="6">Methylase</fullName>
    </submittedName>
</protein>
<dbReference type="PANTHER" id="PTHR45875">
    <property type="entry name" value="METHYLTRANSFERASE N6AMT1"/>
    <property type="match status" value="1"/>
</dbReference>
<dbReference type="Gene3D" id="3.40.50.150">
    <property type="entry name" value="Vaccinia Virus protein VP39"/>
    <property type="match status" value="1"/>
</dbReference>
<keyword evidence="4" id="KW-0949">S-adenosyl-L-methionine</keyword>
<keyword evidence="2 6" id="KW-0489">Methyltransferase</keyword>
<dbReference type="RefSeq" id="WP_268237455.1">
    <property type="nucleotide sequence ID" value="NZ_BMCS01000001.1"/>
</dbReference>
<keyword evidence="7" id="KW-1185">Reference proteome</keyword>
<organism evidence="6 7">
    <name type="scientific">Williamsia phyllosphaerae</name>
    <dbReference type="NCBI Taxonomy" id="885042"/>
    <lineage>
        <taxon>Bacteria</taxon>
        <taxon>Bacillati</taxon>
        <taxon>Actinomycetota</taxon>
        <taxon>Actinomycetes</taxon>
        <taxon>Mycobacteriales</taxon>
        <taxon>Nocardiaceae</taxon>
        <taxon>Williamsia</taxon>
    </lineage>
</organism>
<evidence type="ECO:0000256" key="1">
    <source>
        <dbReference type="ARBA" id="ARBA00006149"/>
    </source>
</evidence>
<gene>
    <name evidence="6" type="ORF">GCM10007298_12710</name>
</gene>
<dbReference type="GO" id="GO:0032259">
    <property type="term" value="P:methylation"/>
    <property type="evidence" value="ECO:0007669"/>
    <property type="project" value="UniProtKB-KW"/>
</dbReference>
<dbReference type="NCBIfam" id="TIGR00537">
    <property type="entry name" value="hemK_rel_arch"/>
    <property type="match status" value="1"/>
</dbReference>
<dbReference type="CDD" id="cd02440">
    <property type="entry name" value="AdoMet_MTases"/>
    <property type="match status" value="1"/>
</dbReference>
<dbReference type="InterPro" id="IPR004557">
    <property type="entry name" value="PrmC-related"/>
</dbReference>
<dbReference type="SUPFAM" id="SSF53335">
    <property type="entry name" value="S-adenosyl-L-methionine-dependent methyltransferases"/>
    <property type="match status" value="1"/>
</dbReference>
<keyword evidence="3" id="KW-0808">Transferase</keyword>
<proteinExistence type="inferred from homology"/>
<dbReference type="Proteomes" id="UP000632454">
    <property type="component" value="Unassembled WGS sequence"/>
</dbReference>
<evidence type="ECO:0000313" key="6">
    <source>
        <dbReference type="EMBL" id="GGF18148.1"/>
    </source>
</evidence>
<comment type="similarity">
    <text evidence="1">Belongs to the eukaryotic/archaeal PrmC-related family.</text>
</comment>
<dbReference type="EMBL" id="BMCS01000001">
    <property type="protein sequence ID" value="GGF18148.1"/>
    <property type="molecule type" value="Genomic_DNA"/>
</dbReference>
<feature type="domain" description="Methyltransferase small" evidence="5">
    <location>
        <begin position="25"/>
        <end position="117"/>
    </location>
</feature>